<dbReference type="Pfam" id="PF06041">
    <property type="entry name" value="DUF924"/>
    <property type="match status" value="1"/>
</dbReference>
<reference evidence="1" key="2">
    <citation type="submission" date="2023-01" db="EMBL/GenBank/DDBJ databases">
        <title>Gilvimarinus xylanilyticus HB14 isolated from Caulerpa lentillifera aquaculture base in Hainan, China.</title>
        <authorList>
            <person name="Zhang Y.-J."/>
        </authorList>
    </citation>
    <scope>NUCLEOTIDE SEQUENCE</scope>
    <source>
        <strain evidence="1">HB14</strain>
    </source>
</reference>
<organism evidence="1 2">
    <name type="scientific">Gilvimarinus xylanilyticus</name>
    <dbReference type="NCBI Taxonomy" id="2944139"/>
    <lineage>
        <taxon>Bacteria</taxon>
        <taxon>Pseudomonadati</taxon>
        <taxon>Pseudomonadota</taxon>
        <taxon>Gammaproteobacteria</taxon>
        <taxon>Cellvibrionales</taxon>
        <taxon>Cellvibrionaceae</taxon>
        <taxon>Gilvimarinus</taxon>
    </lineage>
</organism>
<dbReference type="Proteomes" id="UP001139319">
    <property type="component" value="Unassembled WGS sequence"/>
</dbReference>
<accession>A0A9X2I697</accession>
<name>A0A9X2I697_9GAMM</name>
<proteinExistence type="predicted"/>
<dbReference type="Gene3D" id="1.20.58.320">
    <property type="entry name" value="TPR-like"/>
    <property type="match status" value="1"/>
</dbReference>
<dbReference type="AlphaFoldDB" id="A0A9X2I697"/>
<dbReference type="EMBL" id="JAMFTH010000006">
    <property type="protein sequence ID" value="MCP8900756.1"/>
    <property type="molecule type" value="Genomic_DNA"/>
</dbReference>
<dbReference type="InterPro" id="IPR010323">
    <property type="entry name" value="DUF924"/>
</dbReference>
<reference evidence="1" key="1">
    <citation type="submission" date="2022-05" db="EMBL/GenBank/DDBJ databases">
        <authorList>
            <person name="Sun H.-N."/>
        </authorList>
    </citation>
    <scope>NUCLEOTIDE SEQUENCE</scope>
    <source>
        <strain evidence="1">HB14</strain>
    </source>
</reference>
<comment type="caution">
    <text evidence="1">The sequence shown here is derived from an EMBL/GenBank/DDBJ whole genome shotgun (WGS) entry which is preliminary data.</text>
</comment>
<evidence type="ECO:0000313" key="2">
    <source>
        <dbReference type="Proteomes" id="UP001139319"/>
    </source>
</evidence>
<dbReference type="Gene3D" id="1.25.40.10">
    <property type="entry name" value="Tetratricopeptide repeat domain"/>
    <property type="match status" value="1"/>
</dbReference>
<dbReference type="InterPro" id="IPR011990">
    <property type="entry name" value="TPR-like_helical_dom_sf"/>
</dbReference>
<keyword evidence="2" id="KW-1185">Reference proteome</keyword>
<sequence>MASLDDVLIFWFEECSEKDWFRKSDRLDAEITQRFSALHAQIVAQPEPGQAAANETPESLLAKVILLDQLSRNMFRDTAQAFAHDGQALQLAQWAVDKKWDEALTPVQRRFLFMPYMHSESPQVHEKAVALFTQLGDKASLDFEYKHKAIVDRFGRYPHRNKILGRKSTGEERAFLTQPGSSF</sequence>
<gene>
    <name evidence="1" type="ORF">M6D89_15715</name>
</gene>
<evidence type="ECO:0000313" key="1">
    <source>
        <dbReference type="EMBL" id="MCP8900756.1"/>
    </source>
</evidence>
<dbReference type="SUPFAM" id="SSF48452">
    <property type="entry name" value="TPR-like"/>
    <property type="match status" value="1"/>
</dbReference>
<protein>
    <submittedName>
        <fullName evidence="1">DUF924 domain-containing protein</fullName>
    </submittedName>
</protein>
<dbReference type="RefSeq" id="WP_253969047.1">
    <property type="nucleotide sequence ID" value="NZ_JAMFTH010000006.1"/>
</dbReference>